<dbReference type="VEuPathDB" id="VectorBase:LOC119170725"/>
<keyword evidence="2" id="KW-1185">Reference proteome</keyword>
<evidence type="ECO:0000313" key="1">
    <source>
        <dbReference type="EMBL" id="KAH8026239.1"/>
    </source>
</evidence>
<dbReference type="AlphaFoldDB" id="A0A9J6DVL0"/>
<name>A0A9J6DVL0_RHIMP</name>
<reference evidence="1" key="1">
    <citation type="journal article" date="2020" name="Cell">
        <title>Large-Scale Comparative Analyses of Tick Genomes Elucidate Their Genetic Diversity and Vector Capacities.</title>
        <authorList>
            <consortium name="Tick Genome and Microbiome Consortium (TIGMIC)"/>
            <person name="Jia N."/>
            <person name="Wang J."/>
            <person name="Shi W."/>
            <person name="Du L."/>
            <person name="Sun Y."/>
            <person name="Zhan W."/>
            <person name="Jiang J.F."/>
            <person name="Wang Q."/>
            <person name="Zhang B."/>
            <person name="Ji P."/>
            <person name="Bell-Sakyi L."/>
            <person name="Cui X.M."/>
            <person name="Yuan T.T."/>
            <person name="Jiang B.G."/>
            <person name="Yang W.F."/>
            <person name="Lam T.T."/>
            <person name="Chang Q.C."/>
            <person name="Ding S.J."/>
            <person name="Wang X.J."/>
            <person name="Zhu J.G."/>
            <person name="Ruan X.D."/>
            <person name="Zhao L."/>
            <person name="Wei J.T."/>
            <person name="Ye R.Z."/>
            <person name="Que T.C."/>
            <person name="Du C.H."/>
            <person name="Zhou Y.H."/>
            <person name="Cheng J.X."/>
            <person name="Dai P.F."/>
            <person name="Guo W.B."/>
            <person name="Han X.H."/>
            <person name="Huang E.J."/>
            <person name="Li L.F."/>
            <person name="Wei W."/>
            <person name="Gao Y.C."/>
            <person name="Liu J.Z."/>
            <person name="Shao H.Z."/>
            <person name="Wang X."/>
            <person name="Wang C.C."/>
            <person name="Yang T.C."/>
            <person name="Huo Q.B."/>
            <person name="Li W."/>
            <person name="Chen H.Y."/>
            <person name="Chen S.E."/>
            <person name="Zhou L.G."/>
            <person name="Ni X.B."/>
            <person name="Tian J.H."/>
            <person name="Sheng Y."/>
            <person name="Liu T."/>
            <person name="Pan Y.S."/>
            <person name="Xia L.Y."/>
            <person name="Li J."/>
            <person name="Zhao F."/>
            <person name="Cao W.C."/>
        </authorList>
    </citation>
    <scope>NUCLEOTIDE SEQUENCE</scope>
    <source>
        <strain evidence="1">Rmic-2018</strain>
    </source>
</reference>
<accession>A0A9J6DVL0</accession>
<dbReference type="EMBL" id="JABSTU010000007">
    <property type="protein sequence ID" value="KAH8026239.1"/>
    <property type="molecule type" value="Genomic_DNA"/>
</dbReference>
<organism evidence="1 2">
    <name type="scientific">Rhipicephalus microplus</name>
    <name type="common">Cattle tick</name>
    <name type="synonym">Boophilus microplus</name>
    <dbReference type="NCBI Taxonomy" id="6941"/>
    <lineage>
        <taxon>Eukaryota</taxon>
        <taxon>Metazoa</taxon>
        <taxon>Ecdysozoa</taxon>
        <taxon>Arthropoda</taxon>
        <taxon>Chelicerata</taxon>
        <taxon>Arachnida</taxon>
        <taxon>Acari</taxon>
        <taxon>Parasitiformes</taxon>
        <taxon>Ixodida</taxon>
        <taxon>Ixodoidea</taxon>
        <taxon>Ixodidae</taxon>
        <taxon>Rhipicephalinae</taxon>
        <taxon>Rhipicephalus</taxon>
        <taxon>Boophilus</taxon>
    </lineage>
</organism>
<gene>
    <name evidence="1" type="ORF">HPB51_017375</name>
</gene>
<dbReference type="Proteomes" id="UP000821866">
    <property type="component" value="Unassembled WGS sequence"/>
</dbReference>
<comment type="caution">
    <text evidence="1">The sequence shown here is derived from an EMBL/GenBank/DDBJ whole genome shotgun (WGS) entry which is preliminary data.</text>
</comment>
<reference evidence="1" key="2">
    <citation type="submission" date="2021-09" db="EMBL/GenBank/DDBJ databases">
        <authorList>
            <person name="Jia N."/>
            <person name="Wang J."/>
            <person name="Shi W."/>
            <person name="Du L."/>
            <person name="Sun Y."/>
            <person name="Zhan W."/>
            <person name="Jiang J."/>
            <person name="Wang Q."/>
            <person name="Zhang B."/>
            <person name="Ji P."/>
            <person name="Sakyi L.B."/>
            <person name="Cui X."/>
            <person name="Yuan T."/>
            <person name="Jiang B."/>
            <person name="Yang W."/>
            <person name="Lam T.T.-Y."/>
            <person name="Chang Q."/>
            <person name="Ding S."/>
            <person name="Wang X."/>
            <person name="Zhu J."/>
            <person name="Ruan X."/>
            <person name="Zhao L."/>
            <person name="Wei J."/>
            <person name="Que T."/>
            <person name="Du C."/>
            <person name="Cheng J."/>
            <person name="Dai P."/>
            <person name="Han X."/>
            <person name="Huang E."/>
            <person name="Gao Y."/>
            <person name="Liu J."/>
            <person name="Shao H."/>
            <person name="Ye R."/>
            <person name="Li L."/>
            <person name="Wei W."/>
            <person name="Wang X."/>
            <person name="Wang C."/>
            <person name="Huo Q."/>
            <person name="Li W."/>
            <person name="Guo W."/>
            <person name="Chen H."/>
            <person name="Chen S."/>
            <person name="Zhou L."/>
            <person name="Zhou L."/>
            <person name="Ni X."/>
            <person name="Tian J."/>
            <person name="Zhou Y."/>
            <person name="Sheng Y."/>
            <person name="Liu T."/>
            <person name="Pan Y."/>
            <person name="Xia L."/>
            <person name="Li J."/>
            <person name="Zhao F."/>
            <person name="Cao W."/>
        </authorList>
    </citation>
    <scope>NUCLEOTIDE SEQUENCE</scope>
    <source>
        <strain evidence="1">Rmic-2018</strain>
        <tissue evidence="1">Larvae</tissue>
    </source>
</reference>
<evidence type="ECO:0000313" key="2">
    <source>
        <dbReference type="Proteomes" id="UP000821866"/>
    </source>
</evidence>
<proteinExistence type="predicted"/>
<protein>
    <submittedName>
        <fullName evidence="1">Uncharacterized protein</fullName>
    </submittedName>
</protein>
<sequence length="247" mass="27961">MFRFRFRNEGIVVRKSREKKSRGLKQALWFLGPCKTTLIFTRACSSLFCIAASGSSSAGHSSQRHSLGCFQCSWLAEQVVDAERQKDLTKRWKEAYERSEDAIDNPFKEPLLGVETFSEMPTKSQLFAHCSNCTKPDGMCARWTFYGNTGSYSIPATDLHYFDSCCRPEDIAEGFRERDGSRPWPVEVLKARVRNPTANHERLVRLPPSARHALFEVPCSSAIQDLGFLSPWGRLVGFSLELVGLPR</sequence>